<dbReference type="Proteomes" id="UP001223978">
    <property type="component" value="Unassembled WGS sequence"/>
</dbReference>
<evidence type="ECO:0008006" key="3">
    <source>
        <dbReference type="Google" id="ProtNLM"/>
    </source>
</evidence>
<gene>
    <name evidence="1" type="ORF">QIS96_28130</name>
</gene>
<organism evidence="1 2">
    <name type="scientific">Streptomyces cavernicola</name>
    <dbReference type="NCBI Taxonomy" id="3043613"/>
    <lineage>
        <taxon>Bacteria</taxon>
        <taxon>Bacillati</taxon>
        <taxon>Actinomycetota</taxon>
        <taxon>Actinomycetes</taxon>
        <taxon>Kitasatosporales</taxon>
        <taxon>Streptomycetaceae</taxon>
        <taxon>Streptomyces</taxon>
    </lineage>
</organism>
<evidence type="ECO:0000313" key="1">
    <source>
        <dbReference type="EMBL" id="MDI3407670.1"/>
    </source>
</evidence>
<keyword evidence="2" id="KW-1185">Reference proteome</keyword>
<accession>A0ABT6SI69</accession>
<sequence>MRLERSRKALTLAEKYLQLLEELIDDREAFEDAFVGAIAVIRRVGNAVDFESTKLATLKFKELWSESGKDRRFLCVKDVRNLVLHEASEEARVRHEVLAIDTAMARATAYNPTVITGTAHIDVVRDGEEPERYTFSTTPPPPETERVEPTYRRTWMVANGKCAGEELIPTLRKYLEWMRDEVIPEAERLLETSD</sequence>
<evidence type="ECO:0000313" key="2">
    <source>
        <dbReference type="Proteomes" id="UP001223978"/>
    </source>
</evidence>
<dbReference type="RefSeq" id="WP_282545583.1">
    <property type="nucleotide sequence ID" value="NZ_JASCIQ010000035.1"/>
</dbReference>
<name>A0ABT6SI69_9ACTN</name>
<reference evidence="1 2" key="1">
    <citation type="submission" date="2023-05" db="EMBL/GenBank/DDBJ databases">
        <title>Draft genome sequence of Streptomyces sp. B-S-A6 isolated from a cave soil in Thailand.</title>
        <authorList>
            <person name="Chamroensaksri N."/>
            <person name="Muangham S."/>
        </authorList>
    </citation>
    <scope>NUCLEOTIDE SEQUENCE [LARGE SCALE GENOMIC DNA]</scope>
    <source>
        <strain evidence="1 2">B-S-A6</strain>
    </source>
</reference>
<comment type="caution">
    <text evidence="1">The sequence shown here is derived from an EMBL/GenBank/DDBJ whole genome shotgun (WGS) entry which is preliminary data.</text>
</comment>
<protein>
    <recommendedName>
        <fullName evidence="3">DUF4145 domain-containing protein</fullName>
    </recommendedName>
</protein>
<dbReference type="EMBL" id="JASCIQ010000035">
    <property type="protein sequence ID" value="MDI3407670.1"/>
    <property type="molecule type" value="Genomic_DNA"/>
</dbReference>
<proteinExistence type="predicted"/>